<comment type="caution">
    <text evidence="1">The sequence shown here is derived from an EMBL/GenBank/DDBJ whole genome shotgun (WGS) entry which is preliminary data.</text>
</comment>
<gene>
    <name evidence="1" type="ORF">I6N95_12895</name>
</gene>
<organism evidence="1 2">
    <name type="scientific">Vagococcus allomyrinae</name>
    <dbReference type="NCBI Taxonomy" id="2794353"/>
    <lineage>
        <taxon>Bacteria</taxon>
        <taxon>Bacillati</taxon>
        <taxon>Bacillota</taxon>
        <taxon>Bacilli</taxon>
        <taxon>Lactobacillales</taxon>
        <taxon>Enterococcaceae</taxon>
        <taxon>Vagococcus</taxon>
    </lineage>
</organism>
<dbReference type="EMBL" id="JAEEGA010000008">
    <property type="protein sequence ID" value="MBP1041910.1"/>
    <property type="molecule type" value="Genomic_DNA"/>
</dbReference>
<protein>
    <submittedName>
        <fullName evidence="1">Uncharacterized protein</fullName>
    </submittedName>
</protein>
<dbReference type="RefSeq" id="WP_209528596.1">
    <property type="nucleotide sequence ID" value="NZ_JAEEGA010000008.1"/>
</dbReference>
<sequence>MARKERSIVSIKNDILASKLYVEDGKLIVIQNNSERMVYEGVDFFDLTIEGTTLILNFSVLDESEKYDHSLDLSFVNNVNQVNVQM</sequence>
<dbReference type="Proteomes" id="UP000674938">
    <property type="component" value="Unassembled WGS sequence"/>
</dbReference>
<reference evidence="1" key="1">
    <citation type="submission" date="2020-12" db="EMBL/GenBank/DDBJ databases">
        <title>Vagococcus allomyrinae sp. nov. and Enterococcus lavae sp. nov., isolated from the larvae of Allomyrina dichotoma.</title>
        <authorList>
            <person name="Lee S.D."/>
        </authorList>
    </citation>
    <scope>NUCLEOTIDE SEQUENCE</scope>
    <source>
        <strain evidence="1">BWB3-3</strain>
    </source>
</reference>
<name>A0A940SV29_9ENTE</name>
<evidence type="ECO:0000313" key="2">
    <source>
        <dbReference type="Proteomes" id="UP000674938"/>
    </source>
</evidence>
<dbReference type="AlphaFoldDB" id="A0A940SV29"/>
<accession>A0A940SV29</accession>
<keyword evidence="2" id="KW-1185">Reference proteome</keyword>
<proteinExistence type="predicted"/>
<evidence type="ECO:0000313" key="1">
    <source>
        <dbReference type="EMBL" id="MBP1041910.1"/>
    </source>
</evidence>